<keyword evidence="1" id="KW-1133">Transmembrane helix</keyword>
<evidence type="ECO:0000313" key="3">
    <source>
        <dbReference type="EMBL" id="PNU00095.1"/>
    </source>
</evidence>
<evidence type="ECO:0000259" key="2">
    <source>
        <dbReference type="Pfam" id="PF04892"/>
    </source>
</evidence>
<dbReference type="KEGG" id="cthd:CDO33_15710"/>
<dbReference type="Proteomes" id="UP000236151">
    <property type="component" value="Unassembled WGS sequence"/>
</dbReference>
<protein>
    <recommendedName>
        <fullName evidence="2">VanZ-like domain-containing protein</fullName>
    </recommendedName>
</protein>
<organism evidence="3 4">
    <name type="scientific">Clostridium thermosuccinogenes</name>
    <dbReference type="NCBI Taxonomy" id="84032"/>
    <lineage>
        <taxon>Bacteria</taxon>
        <taxon>Bacillati</taxon>
        <taxon>Bacillota</taxon>
        <taxon>Clostridia</taxon>
        <taxon>Eubacteriales</taxon>
        <taxon>Clostridiaceae</taxon>
        <taxon>Clostridium</taxon>
    </lineage>
</organism>
<evidence type="ECO:0000256" key="1">
    <source>
        <dbReference type="SAM" id="Phobius"/>
    </source>
</evidence>
<dbReference type="Pfam" id="PF04892">
    <property type="entry name" value="VanZ"/>
    <property type="match status" value="1"/>
</dbReference>
<accession>A0A2K2FH76</accession>
<keyword evidence="1" id="KW-0812">Transmembrane</keyword>
<comment type="caution">
    <text evidence="3">The sequence shown here is derived from an EMBL/GenBank/DDBJ whole genome shotgun (WGS) entry which is preliminary data.</text>
</comment>
<evidence type="ECO:0000313" key="4">
    <source>
        <dbReference type="Proteomes" id="UP000236151"/>
    </source>
</evidence>
<dbReference type="NCBIfam" id="NF037970">
    <property type="entry name" value="vanZ_1"/>
    <property type="match status" value="1"/>
</dbReference>
<feature type="transmembrane region" description="Helical" evidence="1">
    <location>
        <begin position="98"/>
        <end position="118"/>
    </location>
</feature>
<reference evidence="3 4" key="1">
    <citation type="submission" date="2017-06" db="EMBL/GenBank/DDBJ databases">
        <title>Investigating the central metabolism of Clostridium thermosuccinogenes.</title>
        <authorList>
            <person name="Koendjbiharie J.G."/>
            <person name="van Kranenburg R."/>
        </authorList>
    </citation>
    <scope>NUCLEOTIDE SEQUENCE [LARGE SCALE GENOMIC DNA]</scope>
    <source>
        <strain evidence="3 4">DSM 5806</strain>
    </source>
</reference>
<dbReference type="AlphaFoldDB" id="A0A2K2FH76"/>
<keyword evidence="1" id="KW-0472">Membrane</keyword>
<name>A0A2K2FH76_9CLOT</name>
<dbReference type="InterPro" id="IPR006976">
    <property type="entry name" value="VanZ-like"/>
</dbReference>
<dbReference type="EMBL" id="NIOJ01000013">
    <property type="protein sequence ID" value="PNU00095.1"/>
    <property type="molecule type" value="Genomic_DNA"/>
</dbReference>
<sequence>MSAKTGDESSMDSGWAAQILNSVAEFLTGREDAEIPVLLIRKAAHYTEYFILGILLYMSFYNYKKPEAKILEPAAAGIFYAITDEVHQYFVPGRAMQAFDVAIDALGVLSSICLLFCISRIRAAAQKSD</sequence>
<feature type="domain" description="VanZ-like" evidence="2">
    <location>
        <begin position="20"/>
        <end position="116"/>
    </location>
</feature>
<keyword evidence="4" id="KW-1185">Reference proteome</keyword>
<proteinExistence type="predicted"/>
<gene>
    <name evidence="3" type="ORF">CDQ84_07075</name>
</gene>